<evidence type="ECO:0000256" key="2">
    <source>
        <dbReference type="ARBA" id="ARBA00011322"/>
    </source>
</evidence>
<keyword evidence="5 7" id="KW-0378">Hydrolase</keyword>
<gene>
    <name evidence="7" type="primary">sbcD</name>
    <name evidence="10" type="ORF">FYJ37_07970</name>
</gene>
<keyword evidence="7" id="KW-0175">Coiled coil</keyword>
<dbReference type="Pfam" id="PF12320">
    <property type="entry name" value="SbcD_C"/>
    <property type="match status" value="1"/>
</dbReference>
<dbReference type="Proteomes" id="UP000462363">
    <property type="component" value="Unassembled WGS sequence"/>
</dbReference>
<keyword evidence="7" id="KW-0233">DNA recombination</keyword>
<proteinExistence type="inferred from homology"/>
<dbReference type="SUPFAM" id="SSF56300">
    <property type="entry name" value="Metallo-dependent phosphatases"/>
    <property type="match status" value="1"/>
</dbReference>
<feature type="domain" description="Nuclease SbcCD subunit D C-terminal" evidence="9">
    <location>
        <begin position="272"/>
        <end position="361"/>
    </location>
</feature>
<comment type="caution">
    <text evidence="10">The sequence shown here is derived from an EMBL/GenBank/DDBJ whole genome shotgun (WGS) entry which is preliminary data.</text>
</comment>
<keyword evidence="7" id="KW-0255">Endonuclease</keyword>
<dbReference type="GO" id="GO:0004519">
    <property type="term" value="F:endonuclease activity"/>
    <property type="evidence" value="ECO:0007669"/>
    <property type="project" value="UniProtKB-KW"/>
</dbReference>
<dbReference type="GeneID" id="62694303"/>
<protein>
    <recommendedName>
        <fullName evidence="3 7">Nuclease SbcCD subunit D</fullName>
    </recommendedName>
</protein>
<evidence type="ECO:0000259" key="8">
    <source>
        <dbReference type="Pfam" id="PF00149"/>
    </source>
</evidence>
<reference evidence="10 11" key="1">
    <citation type="submission" date="2019-08" db="EMBL/GenBank/DDBJ databases">
        <title>In-depth cultivation of the pig gut microbiome towards novel bacterial diversity and tailored functional studies.</title>
        <authorList>
            <person name="Wylensek D."/>
            <person name="Hitch T.C.A."/>
            <person name="Clavel T."/>
        </authorList>
    </citation>
    <scope>NUCLEOTIDE SEQUENCE [LARGE SCALE GENOMIC DNA]</scope>
    <source>
        <strain evidence="10 11">BL-389-WT-3D</strain>
    </source>
</reference>
<evidence type="ECO:0000259" key="9">
    <source>
        <dbReference type="Pfam" id="PF12320"/>
    </source>
</evidence>
<feature type="domain" description="Calcineurin-like phosphoesterase" evidence="8">
    <location>
        <begin position="1"/>
        <end position="101"/>
    </location>
</feature>
<evidence type="ECO:0000256" key="5">
    <source>
        <dbReference type="ARBA" id="ARBA00022801"/>
    </source>
</evidence>
<dbReference type="InterPro" id="IPR050535">
    <property type="entry name" value="DNA_Repair-Maintenance_Comp"/>
</dbReference>
<dbReference type="PANTHER" id="PTHR30337:SF0">
    <property type="entry name" value="NUCLEASE SBCCD SUBUNIT D"/>
    <property type="match status" value="1"/>
</dbReference>
<organism evidence="10 11">
    <name type="scientific">Clostridium scindens (strain JCM 10418 / VPI 12708)</name>
    <dbReference type="NCBI Taxonomy" id="29347"/>
    <lineage>
        <taxon>Bacteria</taxon>
        <taxon>Bacillati</taxon>
        <taxon>Bacillota</taxon>
        <taxon>Clostridia</taxon>
        <taxon>Lachnospirales</taxon>
        <taxon>Lachnospiraceae</taxon>
    </lineage>
</organism>
<feature type="coiled-coil region" evidence="7">
    <location>
        <begin position="324"/>
        <end position="384"/>
    </location>
</feature>
<comment type="function">
    <text evidence="7">SbcCD cleaves DNA hairpin structures. These structures can inhibit DNA replication and are intermediates in certain DNA recombination reactions. The complex acts as a 3'-&gt;5' double strand exonuclease that can open hairpins. It also has a 5' single-strand endonuclease activity.</text>
</comment>
<dbReference type="InterPro" id="IPR026843">
    <property type="entry name" value="SbcD_C"/>
</dbReference>
<dbReference type="RefSeq" id="WP_004608313.1">
    <property type="nucleotide sequence ID" value="NZ_AP025569.1"/>
</dbReference>
<comment type="subunit">
    <text evidence="2 7">Heterodimer of SbcC and SbcD.</text>
</comment>
<dbReference type="InterPro" id="IPR029052">
    <property type="entry name" value="Metallo-depent_PP-like"/>
</dbReference>
<keyword evidence="4 7" id="KW-0540">Nuclease</keyword>
<evidence type="ECO:0000313" key="11">
    <source>
        <dbReference type="Proteomes" id="UP000462363"/>
    </source>
</evidence>
<dbReference type="Pfam" id="PF00149">
    <property type="entry name" value="Metallophos"/>
    <property type="match status" value="1"/>
</dbReference>
<dbReference type="PANTHER" id="PTHR30337">
    <property type="entry name" value="COMPONENT OF ATP-DEPENDENT DSDNA EXONUCLEASE"/>
    <property type="match status" value="1"/>
</dbReference>
<evidence type="ECO:0000256" key="1">
    <source>
        <dbReference type="ARBA" id="ARBA00010555"/>
    </source>
</evidence>
<dbReference type="InterPro" id="IPR041796">
    <property type="entry name" value="Mre11_N"/>
</dbReference>
<evidence type="ECO:0000256" key="7">
    <source>
        <dbReference type="RuleBase" id="RU363069"/>
    </source>
</evidence>
<evidence type="ECO:0000256" key="4">
    <source>
        <dbReference type="ARBA" id="ARBA00022722"/>
    </source>
</evidence>
<name>A0A844F929_CLOSV</name>
<evidence type="ECO:0000256" key="6">
    <source>
        <dbReference type="ARBA" id="ARBA00022839"/>
    </source>
</evidence>
<dbReference type="InterPro" id="IPR004593">
    <property type="entry name" value="SbcD"/>
</dbReference>
<keyword evidence="7" id="KW-0235">DNA replication</keyword>
<dbReference type="GO" id="GO:0006310">
    <property type="term" value="P:DNA recombination"/>
    <property type="evidence" value="ECO:0007669"/>
    <property type="project" value="UniProtKB-KW"/>
</dbReference>
<keyword evidence="6 7" id="KW-0269">Exonuclease</keyword>
<evidence type="ECO:0000256" key="3">
    <source>
        <dbReference type="ARBA" id="ARBA00013365"/>
    </source>
</evidence>
<comment type="similarity">
    <text evidence="1 7">Belongs to the SbcD family.</text>
</comment>
<dbReference type="GO" id="GO:0006260">
    <property type="term" value="P:DNA replication"/>
    <property type="evidence" value="ECO:0007669"/>
    <property type="project" value="UniProtKB-KW"/>
</dbReference>
<dbReference type="CDD" id="cd00840">
    <property type="entry name" value="MPP_Mre11_N"/>
    <property type="match status" value="1"/>
</dbReference>
<accession>A0A844F929</accession>
<dbReference type="GO" id="GO:0008408">
    <property type="term" value="F:3'-5' exonuclease activity"/>
    <property type="evidence" value="ECO:0007669"/>
    <property type="project" value="InterPro"/>
</dbReference>
<dbReference type="AlphaFoldDB" id="A0A844F929"/>
<dbReference type="EMBL" id="VUMB01000013">
    <property type="protein sequence ID" value="MSS40287.1"/>
    <property type="molecule type" value="Genomic_DNA"/>
</dbReference>
<sequence length="386" mass="43889">MRFFHLSDLHIGKQLHRYNLREDQEAILEEVVAYAKDLRPDAIIIAGDIYDKSVPSAEAVAVFDEFLTSLSEITPAIPLLIISGNHDSAQRLDYASDILKNHQIYLAGTAPRTEGEHIRKVTLNDEYGEVDFYLLPFLKPSYVRNVFPEEPPQTYGDAVAELIRREEIDYCGRRNVLISHQFYTGNELPKTCDSETFSVGGIDNVDIGAVKAFDYVALGHLHGAQCVGMPHICYCGTLLKYSVSESGQEKALTLVTLSQKGAPPKAERLALHPLRDVKKKRGNLAEILEGANEKERDDYVSITLTDEVDPYKPKEQLEEVFDRILEVKADNTRTRNKLREMDEELVLKDPLETFCDFYQEMQGRQLAQEELEIMKKMFDEAEGEER</sequence>
<dbReference type="InterPro" id="IPR004843">
    <property type="entry name" value="Calcineurin-like_PHP"/>
</dbReference>
<evidence type="ECO:0000313" key="10">
    <source>
        <dbReference type="EMBL" id="MSS40287.1"/>
    </source>
</evidence>
<dbReference type="NCBIfam" id="TIGR00619">
    <property type="entry name" value="sbcd"/>
    <property type="match status" value="1"/>
</dbReference>
<dbReference type="Gene3D" id="3.60.21.10">
    <property type="match status" value="1"/>
</dbReference>